<comment type="caution">
    <text evidence="3">The sequence shown here is derived from an EMBL/GenBank/DDBJ whole genome shotgun (WGS) entry which is preliminary data.</text>
</comment>
<feature type="region of interest" description="Disordered" evidence="1">
    <location>
        <begin position="20"/>
        <end position="39"/>
    </location>
</feature>
<keyword evidence="2" id="KW-0472">Membrane</keyword>
<evidence type="ECO:0000313" key="4">
    <source>
        <dbReference type="Proteomes" id="UP001183643"/>
    </source>
</evidence>
<sequence>MPDAPTTGWLPMFTETTDLPDQRRAPVTGPAFRMPAETDPAPTTRRLLAMCAWSGALALLGLTVAVRSVAAMFAGTAPHWLDSALLGAGVTGIALTVGAFTSIHRRRLPWAMLALATAALIAAAITTVLTA</sequence>
<protein>
    <submittedName>
        <fullName evidence="3">Uncharacterized protein</fullName>
    </submittedName>
</protein>
<feature type="transmembrane region" description="Helical" evidence="2">
    <location>
        <begin position="47"/>
        <end position="74"/>
    </location>
</feature>
<evidence type="ECO:0000256" key="1">
    <source>
        <dbReference type="SAM" id="MobiDB-lite"/>
    </source>
</evidence>
<feature type="transmembrane region" description="Helical" evidence="2">
    <location>
        <begin position="80"/>
        <end position="103"/>
    </location>
</feature>
<keyword evidence="4" id="KW-1185">Reference proteome</keyword>
<keyword evidence="2" id="KW-1133">Transmembrane helix</keyword>
<dbReference type="RefSeq" id="WP_310372278.1">
    <property type="nucleotide sequence ID" value="NZ_JAVDYB010000001.1"/>
</dbReference>
<dbReference type="AlphaFoldDB" id="A0AAE3YS79"/>
<name>A0AAE3YS79_9ACTN</name>
<evidence type="ECO:0000313" key="3">
    <source>
        <dbReference type="EMBL" id="MDR7279008.1"/>
    </source>
</evidence>
<organism evidence="3 4">
    <name type="scientific">Catenuloplanes atrovinosus</name>
    <dbReference type="NCBI Taxonomy" id="137266"/>
    <lineage>
        <taxon>Bacteria</taxon>
        <taxon>Bacillati</taxon>
        <taxon>Actinomycetota</taxon>
        <taxon>Actinomycetes</taxon>
        <taxon>Micromonosporales</taxon>
        <taxon>Micromonosporaceae</taxon>
        <taxon>Catenuloplanes</taxon>
    </lineage>
</organism>
<proteinExistence type="predicted"/>
<keyword evidence="2" id="KW-0812">Transmembrane</keyword>
<reference evidence="3" key="1">
    <citation type="submission" date="2023-07" db="EMBL/GenBank/DDBJ databases">
        <title>Sequencing the genomes of 1000 actinobacteria strains.</title>
        <authorList>
            <person name="Klenk H.-P."/>
        </authorList>
    </citation>
    <scope>NUCLEOTIDE SEQUENCE</scope>
    <source>
        <strain evidence="3">DSM 44707</strain>
    </source>
</reference>
<dbReference type="Proteomes" id="UP001183643">
    <property type="component" value="Unassembled WGS sequence"/>
</dbReference>
<feature type="transmembrane region" description="Helical" evidence="2">
    <location>
        <begin position="110"/>
        <end position="129"/>
    </location>
</feature>
<gene>
    <name evidence="3" type="ORF">J2S41_005786</name>
</gene>
<evidence type="ECO:0000256" key="2">
    <source>
        <dbReference type="SAM" id="Phobius"/>
    </source>
</evidence>
<accession>A0AAE3YS79</accession>
<dbReference type="EMBL" id="JAVDYB010000001">
    <property type="protein sequence ID" value="MDR7279008.1"/>
    <property type="molecule type" value="Genomic_DNA"/>
</dbReference>